<keyword evidence="1" id="KW-0244">Early protein</keyword>
<name>A0A109Q959_9GAMA</name>
<keyword evidence="2" id="KW-0805">Transcription regulation</keyword>
<dbReference type="EMBL" id="KU220026">
    <property type="protein sequence ID" value="AMA67404.1"/>
    <property type="molecule type" value="Genomic_DNA"/>
</dbReference>
<evidence type="ECO:0000256" key="4">
    <source>
        <dbReference type="ARBA" id="ARBA00023159"/>
    </source>
</evidence>
<keyword evidence="8" id="KW-1185">Reference proteome</keyword>
<evidence type="ECO:0000256" key="2">
    <source>
        <dbReference type="ARBA" id="ARBA00023015"/>
    </source>
</evidence>
<evidence type="ECO:0000313" key="8">
    <source>
        <dbReference type="Proteomes" id="UP000207650"/>
    </source>
</evidence>
<keyword evidence="4" id="KW-0010">Activator</keyword>
<evidence type="ECO:0000256" key="6">
    <source>
        <dbReference type="SAM" id="MobiDB-lite"/>
    </source>
</evidence>
<gene>
    <name evidence="7" type="primary">ORF50</name>
    <name evidence="7" type="ORF">AOT99_gpORF50</name>
</gene>
<protein>
    <submittedName>
        <fullName evidence="7">Protein Rta</fullName>
    </submittedName>
</protein>
<dbReference type="GO" id="GO:0003677">
    <property type="term" value="F:DNA binding"/>
    <property type="evidence" value="ECO:0007669"/>
    <property type="project" value="UniProtKB-KW"/>
</dbReference>
<dbReference type="InterPro" id="IPR004998">
    <property type="entry name" value="Herpes_TAF50"/>
</dbReference>
<feature type="region of interest" description="Disordered" evidence="6">
    <location>
        <begin position="423"/>
        <end position="457"/>
    </location>
</feature>
<dbReference type="Pfam" id="PF03326">
    <property type="entry name" value="Herpes_TAF50"/>
    <property type="match status" value="1"/>
</dbReference>
<evidence type="ECO:0000313" key="7">
    <source>
        <dbReference type="EMBL" id="AMA67404.1"/>
    </source>
</evidence>
<keyword evidence="3" id="KW-0238">DNA-binding</keyword>
<dbReference type="Proteomes" id="UP000207650">
    <property type="component" value="Segment"/>
</dbReference>
<dbReference type="KEGG" id="vg:26836966"/>
<accession>A0A109Q959</accession>
<reference evidence="7 8" key="1">
    <citation type="journal article" date="2016" name="MSphere">
        <title>Isolation and Characterization of a Novel Gammaherpesvirus from a Microbat Cell Line.</title>
        <authorList>
            <person name="Shabman R.S."/>
            <person name="Shrivastava S."/>
            <person name="Tsibane T."/>
            <person name="Attie O."/>
            <person name="Jayaprakash A."/>
            <person name="Mire C.E."/>
            <person name="Dilley K.E."/>
            <person name="Puri V."/>
            <person name="Stockwell T.B."/>
            <person name="Geisbert T.W."/>
            <person name="Sachidanandam R."/>
            <person name="Basler C.F."/>
        </authorList>
    </citation>
    <scope>NUCLEOTIDE SEQUENCE [LARGE SCALE GENOMIC DNA]</scope>
    <source>
        <strain evidence="7 8">My-HV8/Myotis velifer incautus/USA/FCGHV/2011</strain>
    </source>
</reference>
<proteinExistence type="predicted"/>
<dbReference type="OrthoDB" id="12465at10239"/>
<organism evidence="7 8">
    <name type="scientific">Vespertilionid gammaherpesvirus 1</name>
    <dbReference type="NCBI Taxonomy" id="2560830"/>
    <lineage>
        <taxon>Viruses</taxon>
        <taxon>Duplodnaviria</taxon>
        <taxon>Heunggongvirae</taxon>
        <taxon>Peploviricota</taxon>
        <taxon>Herviviricetes</taxon>
        <taxon>Herpesvirales</taxon>
        <taxon>Orthoherpesviridae</taxon>
        <taxon>Gammaherpesvirinae</taxon>
        <taxon>Percavirus</taxon>
        <taxon>Percavirus vespertilionidgamma1</taxon>
    </lineage>
</organism>
<evidence type="ECO:0000256" key="1">
    <source>
        <dbReference type="ARBA" id="ARBA00022518"/>
    </source>
</evidence>
<keyword evidence="5" id="KW-0804">Transcription</keyword>
<feature type="compositionally biased region" description="Polar residues" evidence="6">
    <location>
        <begin position="441"/>
        <end position="457"/>
    </location>
</feature>
<evidence type="ECO:0000256" key="5">
    <source>
        <dbReference type="ARBA" id="ARBA00023163"/>
    </source>
</evidence>
<dbReference type="GO" id="GO:0006355">
    <property type="term" value="P:regulation of DNA-templated transcription"/>
    <property type="evidence" value="ECO:0007669"/>
    <property type="project" value="InterPro"/>
</dbReference>
<evidence type="ECO:0000256" key="3">
    <source>
        <dbReference type="ARBA" id="ARBA00023125"/>
    </source>
</evidence>
<sequence length="621" mass="70372">MKPKQFQPAIKAPKALCVGQFLGLSESLRLQLLSVIEMYHECLIKSGDVGVFMNNVYKACLALEQEMKAFEPLGGLMFELNLFNMWNLLRNYKNKQNAPHANEIPCALLSQPLLKYTSEKLVYCCDRLFTTAQCSNVVLPVKLATAFYKLQLELRKKCLMSWKTLSGGRKNLMETGANIIECFTLLDKNNEIPTRTKAFLKLTFPPCKIQTIIEVLQKVHTNKIVSMKHLNVLRPKRRAPHPSIFAGLITSNGGFPIPEVLLTDFNAEGIFDSDVFDMSMYLTNPTECLQTDYFKYIEQFQDKGIKCKKTKTKKHDENKTEENTGCILPSIDTFMHPVSNPMEGTSANTHGVFANGLHPVQLYQNFNIPNSTADMVQESSTAIQYTVMSTQDPSMGQQVFFTTRDFQTPIENRVDTVFKTQQFFPAAQQPESNKRKRDSTSELSQRKQFAAGSSSQTNYQAVNAQQFSGTTEFKSEDYKYNDIKKNETQIQQRQNSSPDFSCNAWLENFIDEITSTTDPKETRDIIEIKSEAEDPEQKVLDGIIQNLYGLKEYSSVNETYQSQEIVSYSEIQTIQVTNVPVTQSNVQTGIQNPPDNAPSQGVITQDVLSLHHLHLDNTLFV</sequence>